<protein>
    <recommendedName>
        <fullName evidence="4">Glutaconate CoA-transferase subunit B</fullName>
    </recommendedName>
</protein>
<accession>A0A1F2WIX7</accession>
<evidence type="ECO:0008006" key="4">
    <source>
        <dbReference type="Google" id="ProtNLM"/>
    </source>
</evidence>
<organism evidence="2 3">
    <name type="scientific">Candidatus Solincola sediminis</name>
    <dbReference type="NCBI Taxonomy" id="1797199"/>
    <lineage>
        <taxon>Bacteria</taxon>
        <taxon>Bacillati</taxon>
        <taxon>Actinomycetota</taxon>
        <taxon>Candidatus Geothermincolia</taxon>
        <taxon>Candidatus Geothermincolales</taxon>
        <taxon>Candidatus Geothermincolaceae</taxon>
        <taxon>Candidatus Solincola</taxon>
    </lineage>
</organism>
<dbReference type="Pfam" id="PF01144">
    <property type="entry name" value="CoA_trans"/>
    <property type="match status" value="1"/>
</dbReference>
<dbReference type="SMART" id="SM00882">
    <property type="entry name" value="CoA_trans"/>
    <property type="match status" value="1"/>
</dbReference>
<dbReference type="PANTHER" id="PTHR43293:SF3">
    <property type="entry name" value="CHOLESTEROL RING-CLEAVING HYDROLASE IPDB SUBUNIT"/>
    <property type="match status" value="1"/>
</dbReference>
<sequence>MTDIQYTPRELIVCAAARLLSDGESVFVGTGLPLVGALLAKKLHAPNMMAIYECGAVDPEPRELPWSVACSWTCYKAPIILSMSSVFGHSRAGYADVGFLGGAQIDMYGNINATCIGPYDQPTVRLTGSGGANDIASLSDRVIFMGLHLPERFPEKCDYITSPGFLDGPGGRERAGLLGQGPWRVISHLGVMGFDDETCRMKLISYHPGVTPEIVQQFTGFELLIPDDVIETPKPSEEELRLLREEVDPNQLFCF</sequence>
<proteinExistence type="inferred from homology"/>
<name>A0A1F2WIX7_9ACTN</name>
<dbReference type="SUPFAM" id="SSF100950">
    <property type="entry name" value="NagB/RpiA/CoA transferase-like"/>
    <property type="match status" value="1"/>
</dbReference>
<dbReference type="InterPro" id="IPR004165">
    <property type="entry name" value="CoA_trans_fam_I"/>
</dbReference>
<dbReference type="InterPro" id="IPR037171">
    <property type="entry name" value="NagB/RpiA_transferase-like"/>
</dbReference>
<dbReference type="PANTHER" id="PTHR43293">
    <property type="entry name" value="ACETATE COA-TRANSFERASE YDIF"/>
    <property type="match status" value="1"/>
</dbReference>
<comment type="similarity">
    <text evidence="1">Belongs to the 3-oxoacid CoA-transferase subunit B family.</text>
</comment>
<evidence type="ECO:0000313" key="2">
    <source>
        <dbReference type="EMBL" id="OFW56818.1"/>
    </source>
</evidence>
<comment type="caution">
    <text evidence="2">The sequence shown here is derived from an EMBL/GenBank/DDBJ whole genome shotgun (WGS) entry which is preliminary data.</text>
</comment>
<dbReference type="GO" id="GO:0008410">
    <property type="term" value="F:CoA-transferase activity"/>
    <property type="evidence" value="ECO:0007669"/>
    <property type="project" value="InterPro"/>
</dbReference>
<dbReference type="AlphaFoldDB" id="A0A1F2WIX7"/>
<gene>
    <name evidence="2" type="ORF">A2Y75_06545</name>
</gene>
<dbReference type="Proteomes" id="UP000177876">
    <property type="component" value="Unassembled WGS sequence"/>
</dbReference>
<dbReference type="Gene3D" id="3.40.1080.10">
    <property type="entry name" value="Glutaconate Coenzyme A-transferase"/>
    <property type="match status" value="1"/>
</dbReference>
<dbReference type="STRING" id="1797197.A2Y75_06545"/>
<reference evidence="2 3" key="1">
    <citation type="journal article" date="2016" name="Nat. Commun.">
        <title>Thousands of microbial genomes shed light on interconnected biogeochemical processes in an aquifer system.</title>
        <authorList>
            <person name="Anantharaman K."/>
            <person name="Brown C.T."/>
            <person name="Hug L.A."/>
            <person name="Sharon I."/>
            <person name="Castelle C.J."/>
            <person name="Probst A.J."/>
            <person name="Thomas B.C."/>
            <person name="Singh A."/>
            <person name="Wilkins M.J."/>
            <person name="Karaoz U."/>
            <person name="Brodie E.L."/>
            <person name="Williams K.H."/>
            <person name="Hubbard S.S."/>
            <person name="Banfield J.F."/>
        </authorList>
    </citation>
    <scope>NUCLEOTIDE SEQUENCE [LARGE SCALE GENOMIC DNA]</scope>
</reference>
<evidence type="ECO:0000256" key="1">
    <source>
        <dbReference type="ARBA" id="ARBA00007047"/>
    </source>
</evidence>
<dbReference type="EMBL" id="MELK01000040">
    <property type="protein sequence ID" value="OFW56818.1"/>
    <property type="molecule type" value="Genomic_DNA"/>
</dbReference>
<evidence type="ECO:0000313" key="3">
    <source>
        <dbReference type="Proteomes" id="UP000177876"/>
    </source>
</evidence>